<evidence type="ECO:0000259" key="1">
    <source>
        <dbReference type="Pfam" id="PF07045"/>
    </source>
</evidence>
<reference evidence="2" key="1">
    <citation type="submission" date="2018-06" db="EMBL/GenBank/DDBJ databases">
        <authorList>
            <person name="Zhirakovskaya E."/>
        </authorList>
    </citation>
    <scope>NUCLEOTIDE SEQUENCE</scope>
</reference>
<sequence length="99" mass="11461">MSYEIIVGLEVTDDKKYSAYREAIAPLLNRHSGGFSYDFKISEVLKNQEDRPINRVFLLRFEDKAGMDAFFSNPEYKKIKAELFENSVKAITIIAGYER</sequence>
<proteinExistence type="predicted"/>
<name>A0A3B0RHC4_9ZZZZ</name>
<dbReference type="Pfam" id="PF07045">
    <property type="entry name" value="DUF1330"/>
    <property type="match status" value="1"/>
</dbReference>
<feature type="domain" description="DUF1330" evidence="1">
    <location>
        <begin position="5"/>
        <end position="97"/>
    </location>
</feature>
<dbReference type="InterPro" id="IPR011008">
    <property type="entry name" value="Dimeric_a/b-barrel"/>
</dbReference>
<gene>
    <name evidence="2" type="ORF">MNBD_DELTA01-706</name>
</gene>
<organism evidence="2">
    <name type="scientific">hydrothermal vent metagenome</name>
    <dbReference type="NCBI Taxonomy" id="652676"/>
    <lineage>
        <taxon>unclassified sequences</taxon>
        <taxon>metagenomes</taxon>
        <taxon>ecological metagenomes</taxon>
    </lineage>
</organism>
<dbReference type="EMBL" id="UOEA01000060">
    <property type="protein sequence ID" value="VAV84063.1"/>
    <property type="molecule type" value="Genomic_DNA"/>
</dbReference>
<accession>A0A3B0RHC4</accession>
<dbReference type="InterPro" id="IPR010753">
    <property type="entry name" value="DUF1330"/>
</dbReference>
<evidence type="ECO:0000313" key="2">
    <source>
        <dbReference type="EMBL" id="VAV84063.1"/>
    </source>
</evidence>
<dbReference type="Gene3D" id="3.30.70.100">
    <property type="match status" value="1"/>
</dbReference>
<dbReference type="SUPFAM" id="SSF54909">
    <property type="entry name" value="Dimeric alpha+beta barrel"/>
    <property type="match status" value="1"/>
</dbReference>
<dbReference type="AlphaFoldDB" id="A0A3B0RHC4"/>
<protein>
    <recommendedName>
        <fullName evidence="1">DUF1330 domain-containing protein</fullName>
    </recommendedName>
</protein>